<feature type="domain" description="PDZ" evidence="15">
    <location>
        <begin position="364"/>
        <end position="434"/>
    </location>
</feature>
<dbReference type="InterPro" id="IPR033028">
    <property type="entry name" value="Whirlin_HN-like_dom2"/>
</dbReference>
<evidence type="ECO:0000256" key="10">
    <source>
        <dbReference type="ARBA" id="ARBA00034103"/>
    </source>
</evidence>
<dbReference type="GeneID" id="588790"/>
<keyword evidence="7" id="KW-1009">Hearing</keyword>
<feature type="compositionally biased region" description="Acidic residues" evidence="14">
    <location>
        <begin position="1036"/>
        <end position="1045"/>
    </location>
</feature>
<evidence type="ECO:0000256" key="4">
    <source>
        <dbReference type="ARBA" id="ARBA00022490"/>
    </source>
</evidence>
<feature type="compositionally biased region" description="Low complexity" evidence="14">
    <location>
        <begin position="806"/>
        <end position="817"/>
    </location>
</feature>
<dbReference type="GO" id="GO:0045202">
    <property type="term" value="C:synapse"/>
    <property type="evidence" value="ECO:0007669"/>
    <property type="project" value="UniProtKB-SubCell"/>
</dbReference>
<evidence type="ECO:0000259" key="15">
    <source>
        <dbReference type="PROSITE" id="PS50106"/>
    </source>
</evidence>
<proteinExistence type="predicted"/>
<evidence type="ECO:0000256" key="13">
    <source>
        <dbReference type="ARBA" id="ARBA00074537"/>
    </source>
</evidence>
<feature type="region of interest" description="Disordered" evidence="14">
    <location>
        <begin position="790"/>
        <end position="1057"/>
    </location>
</feature>
<dbReference type="PANTHER" id="PTHR23116">
    <property type="entry name" value="PDZ DOMAIN CONTAINING WHIRLIN AND HARMONIN-RELATED"/>
    <property type="match status" value="1"/>
</dbReference>
<feature type="compositionally biased region" description="Low complexity" evidence="14">
    <location>
        <begin position="968"/>
        <end position="983"/>
    </location>
</feature>
<feature type="region of interest" description="Disordered" evidence="14">
    <location>
        <begin position="616"/>
        <end position="711"/>
    </location>
</feature>
<evidence type="ECO:0000256" key="9">
    <source>
        <dbReference type="ARBA" id="ARBA00023273"/>
    </source>
</evidence>
<sequence>MSLHHPVAPPRSRSRVSSGHGSASRTMSANVLRLHESLTNLLNGQDKAHFVHALNDYNSKRNVYTLVHNLMGILNTPEKKQLYVLLGKVIPSSDQTLFWQHVDALCMGASVERPQSVVSNVSPNNVSSMNGSMSRPESRLYQQNTRTIGRPSSSLQSLNHPSNVKQNSETSFQHQNQSYREQNHLQQPHHHHQHLQPGGDELHGKVARKTTDVQLPVEQNRDLKRIVLRKSDQDGGGLGFSIRGGAEHSVGIFVSLVEANSLAEKRGLIKGDQIMQVNDIPFEKVAHSDAVKILKAVNKLVLYVKSVGRVPGSFFSHQTYTWVNPKGRSVSPPPDVDPLGGRMLNDTQNRKSGLNLLKNGDEKKVNVVVNEGESLGLMIRGGKEFGLGIYITGIDTYSVADHAGLKVGDQILDVNSRNFLDIEHQNAVDILKSSKLMMMTIKDVGKLPYGRTTIDRTQWLTGNEVKDSPPTTRPVKRDQVEETDSIYADIPERPSSAFSRGIGSQVMYNKSMAGVQNWSMLEDQSRNLLSENERGTMMYYLEEYQRNTITVEALVMALFELFDTHAKFSLLSEIRAFIFPRDIDRFDGLVLKREVEAMKARQRGYFMNERETSFTDTMSNSSRYNSSSSIDSRPLTPPRIPQHLPPNIRLTNEPEERYRGLDTRQINDDTNGLPDFALPDYAIGSPSSNNNTITPNKNKSLNRSSPSILKSSSLFNPTNGFDSPNLKHVTVDVHHHNHVNQEPSTSGRGVILPGLESMYIGTKSPSEDSGVDVNLTNGLHSLVNLERYKMSDSDFSPRSSEESPRSPDSSLEPSPSRVQEEKREASSSQTKDDASDRHSERSGSRQRRMSLDSVSTEGSASVIGELISRQNSGSEHGIPRRISDPTHHTPKDQRRNIDQTKKASETLYELRKSTPTSPHSPTTTSKTTSNQRLSSSSSSSSSQRGAGNGGGRTRPILPPPPPPSAKENSNQSSNPSQSLPYQSVEDLPLPPPPLDFLSAAPFDLPPPLPSPPVNRFPDDAPPLPPTTPPPPPPGFETEDEDEDEVVLPNPSSFPLVATSRAPMSTMSTFKPQGSSTPDKPTPDIIVNTRLDRPPYCEAILVKKTQSNLGLAVEGGSGTRQPLPKIIKVQNGGSAYQSSNLKVGHVILKVNGRPLHDLSHSQSTRVIAEAFKQKSSNTMEFLVLDSNRFKLVY</sequence>
<reference evidence="17" key="1">
    <citation type="submission" date="2015-02" db="EMBL/GenBank/DDBJ databases">
        <title>Genome sequencing for Strongylocentrotus purpuratus.</title>
        <authorList>
            <person name="Murali S."/>
            <person name="Liu Y."/>
            <person name="Vee V."/>
            <person name="English A."/>
            <person name="Wang M."/>
            <person name="Skinner E."/>
            <person name="Han Y."/>
            <person name="Muzny D.M."/>
            <person name="Worley K.C."/>
            <person name="Gibbs R.A."/>
        </authorList>
    </citation>
    <scope>NUCLEOTIDE SEQUENCE</scope>
</reference>
<dbReference type="RefSeq" id="XP_011676653.2">
    <property type="nucleotide sequence ID" value="XM_011678351.2"/>
</dbReference>
<feature type="compositionally biased region" description="Basic and acidic residues" evidence="14">
    <location>
        <begin position="818"/>
        <end position="843"/>
    </location>
</feature>
<dbReference type="KEGG" id="spu:588790"/>
<comment type="subunit">
    <text evidence="12">Forms homooligomers. Interacts (via C-terminal PDZ domain) with MYO15A; this interaction is necessary for localization of WHRN to stereocilia tips. Interacts (via C-terminal PDZ domain) with MPP1/p55. Interacts with LRRC4C/NGL1. Interacts with MYO7A. Interacts with RPGR. Interacts with EPS8. Interacts with CASK. Interacts with CIB2. Component of USH2 complex, composed of ADGRV1, PDZD7, USH2A and WHRN. Interacts (via PDZ domains) with PDZD7; the interaction is direct. Interacts (via N-terminal PDZ domain) with USH2A (via cytoplasmic region). Interacts with ADGRV1/MASS1 (via cytoplasmic region).</text>
</comment>
<dbReference type="CDD" id="cd06742">
    <property type="entry name" value="PDZ3_FL-whirlin-like"/>
    <property type="match status" value="1"/>
</dbReference>
<feature type="compositionally biased region" description="Low complexity" evidence="14">
    <location>
        <begin position="913"/>
        <end position="942"/>
    </location>
</feature>
<dbReference type="EnsemblMetazoa" id="XM_011678351">
    <property type="protein sequence ID" value="XP_011676653"/>
    <property type="gene ID" value="LOC588790"/>
</dbReference>
<dbReference type="PROSITE" id="PS50106">
    <property type="entry name" value="PDZ"/>
    <property type="match status" value="3"/>
</dbReference>
<feature type="domain" description="PDZ" evidence="15">
    <location>
        <begin position="1097"/>
        <end position="1169"/>
    </location>
</feature>
<feature type="region of interest" description="Disordered" evidence="14">
    <location>
        <begin position="1"/>
        <end position="27"/>
    </location>
</feature>
<dbReference type="GO" id="GO:0005737">
    <property type="term" value="C:cytoplasm"/>
    <property type="evidence" value="ECO:0007669"/>
    <property type="project" value="UniProtKB-SubCell"/>
</dbReference>
<dbReference type="InterPro" id="IPR001478">
    <property type="entry name" value="PDZ"/>
</dbReference>
<dbReference type="InterPro" id="IPR036034">
    <property type="entry name" value="PDZ_sf"/>
</dbReference>
<dbReference type="Gene3D" id="2.30.42.10">
    <property type="match status" value="3"/>
</dbReference>
<feature type="compositionally biased region" description="Low complexity" evidence="14">
    <location>
        <begin position="119"/>
        <end position="134"/>
    </location>
</feature>
<evidence type="ECO:0000256" key="12">
    <source>
        <dbReference type="ARBA" id="ARBA00065164"/>
    </source>
</evidence>
<dbReference type="AlphaFoldDB" id="A0A7M7HHB4"/>
<feature type="compositionally biased region" description="Low complexity" evidence="14">
    <location>
        <begin position="685"/>
        <end position="711"/>
    </location>
</feature>
<evidence type="ECO:0000256" key="5">
    <source>
        <dbReference type="ARBA" id="ARBA00022553"/>
    </source>
</evidence>
<evidence type="ECO:0000256" key="8">
    <source>
        <dbReference type="ARBA" id="ARBA00023018"/>
    </source>
</evidence>
<accession>A0A7M7HHB4</accession>
<dbReference type="FunFam" id="1.20.1160.20:FF:000002">
    <property type="entry name" value="Whirlin a"/>
    <property type="match status" value="1"/>
</dbReference>
<dbReference type="SMART" id="SM00228">
    <property type="entry name" value="PDZ"/>
    <property type="match status" value="3"/>
</dbReference>
<evidence type="ECO:0000313" key="16">
    <source>
        <dbReference type="EnsemblMetazoa" id="XP_011676653"/>
    </source>
</evidence>
<keyword evidence="5" id="KW-0597">Phosphoprotein</keyword>
<organism evidence="16 17">
    <name type="scientific">Strongylocentrotus purpuratus</name>
    <name type="common">Purple sea urchin</name>
    <dbReference type="NCBI Taxonomy" id="7668"/>
    <lineage>
        <taxon>Eukaryota</taxon>
        <taxon>Metazoa</taxon>
        <taxon>Echinodermata</taxon>
        <taxon>Eleutherozoa</taxon>
        <taxon>Echinozoa</taxon>
        <taxon>Echinoidea</taxon>
        <taxon>Euechinoidea</taxon>
        <taxon>Echinacea</taxon>
        <taxon>Camarodonta</taxon>
        <taxon>Echinidea</taxon>
        <taxon>Strongylocentrotidae</taxon>
        <taxon>Strongylocentrotus</taxon>
    </lineage>
</organism>
<dbReference type="FunFam" id="2.30.42.10:FF:000079">
    <property type="entry name" value="Whirlin a"/>
    <property type="match status" value="1"/>
</dbReference>
<keyword evidence="17" id="KW-1185">Reference proteome</keyword>
<evidence type="ECO:0000256" key="6">
    <source>
        <dbReference type="ARBA" id="ARBA00022737"/>
    </source>
</evidence>
<dbReference type="FunFam" id="2.30.42.10:FF:000087">
    <property type="entry name" value="Whirlin a"/>
    <property type="match status" value="1"/>
</dbReference>
<evidence type="ECO:0000313" key="17">
    <source>
        <dbReference type="Proteomes" id="UP000007110"/>
    </source>
</evidence>
<dbReference type="Pfam" id="PF00595">
    <property type="entry name" value="PDZ"/>
    <property type="match status" value="3"/>
</dbReference>
<dbReference type="GO" id="GO:0030426">
    <property type="term" value="C:growth cone"/>
    <property type="evidence" value="ECO:0007669"/>
    <property type="project" value="UniProtKB-SubCell"/>
</dbReference>
<keyword evidence="9" id="KW-0966">Cell projection</keyword>
<feature type="compositionally biased region" description="Pro residues" evidence="14">
    <location>
        <begin position="635"/>
        <end position="644"/>
    </location>
</feature>
<feature type="compositionally biased region" description="Low complexity" evidence="14">
    <location>
        <begin position="15"/>
        <end position="25"/>
    </location>
</feature>
<feature type="compositionally biased region" description="Low complexity" evidence="14">
    <location>
        <begin position="619"/>
        <end position="633"/>
    </location>
</feature>
<feature type="domain" description="PDZ" evidence="15">
    <location>
        <begin position="225"/>
        <end position="301"/>
    </location>
</feature>
<feature type="compositionally biased region" description="Pro residues" evidence="14">
    <location>
        <begin position="1003"/>
        <end position="1034"/>
    </location>
</feature>
<dbReference type="FunFam" id="1.20.1160.20:FF:000003">
    <property type="entry name" value="Whirlin a"/>
    <property type="match status" value="1"/>
</dbReference>
<evidence type="ECO:0000256" key="14">
    <source>
        <dbReference type="SAM" id="MobiDB-lite"/>
    </source>
</evidence>
<protein>
    <recommendedName>
        <fullName evidence="13">Whirlin</fullName>
    </recommendedName>
</protein>
<feature type="region of interest" description="Disordered" evidence="14">
    <location>
        <begin position="119"/>
        <end position="203"/>
    </location>
</feature>
<keyword evidence="6" id="KW-0677">Repeat</keyword>
<dbReference type="Gene3D" id="1.20.1160.20">
    <property type="match status" value="2"/>
</dbReference>
<dbReference type="CDD" id="cd06740">
    <property type="entry name" value="PDZ1_FL-whirlin"/>
    <property type="match status" value="1"/>
</dbReference>
<name>A0A7M7HHB4_STRPU</name>
<evidence type="ECO:0000256" key="11">
    <source>
        <dbReference type="ARBA" id="ARBA00053543"/>
    </source>
</evidence>
<dbReference type="SUPFAM" id="SSF50156">
    <property type="entry name" value="PDZ domain-like"/>
    <property type="match status" value="3"/>
</dbReference>
<dbReference type="PANTHER" id="PTHR23116:SF37">
    <property type="entry name" value="WHIRLIN"/>
    <property type="match status" value="1"/>
</dbReference>
<dbReference type="GO" id="GO:0007605">
    <property type="term" value="P:sensory perception of sound"/>
    <property type="evidence" value="ECO:0007669"/>
    <property type="project" value="UniProtKB-KW"/>
</dbReference>
<comment type="subcellular location">
    <subcellularLocation>
        <location evidence="2">Cell projection</location>
        <location evidence="2">Growth cone</location>
    </subcellularLocation>
    <subcellularLocation>
        <location evidence="3">Cell projection</location>
        <location evidence="3">Stereocilium</location>
    </subcellularLocation>
    <subcellularLocation>
        <location evidence="1">Cytoplasm</location>
    </subcellularLocation>
    <subcellularLocation>
        <location evidence="10">Synapse</location>
    </subcellularLocation>
</comment>
<evidence type="ECO:0000256" key="1">
    <source>
        <dbReference type="ARBA" id="ARBA00004496"/>
    </source>
</evidence>
<comment type="function">
    <text evidence="11">Involved in hearing and vision as member of the USH2 complex. Necessary for elongation and maintenance of inner and outer hair cell stereocilia in the organ of Corti in the inner ear. Involved in the maintenance of the hair bundle ankle region, which connects stereocilia in cochlear hair cells of the inner ear. In retina photoreceptors, required for the maintenance of periciliary membrane complex that seems to play a role in regulating intracellular protein transport.</text>
</comment>
<dbReference type="Proteomes" id="UP000007110">
    <property type="component" value="Unassembled WGS sequence"/>
</dbReference>
<dbReference type="CTD" id="25861"/>
<feature type="compositionally biased region" description="Polar residues" evidence="14">
    <location>
        <begin position="140"/>
        <end position="180"/>
    </location>
</feature>
<dbReference type="InterPro" id="IPR051844">
    <property type="entry name" value="USH2_Complex_Protein"/>
</dbReference>
<reference evidence="16" key="2">
    <citation type="submission" date="2021-01" db="UniProtKB">
        <authorList>
            <consortium name="EnsemblMetazoa"/>
        </authorList>
    </citation>
    <scope>IDENTIFICATION</scope>
</reference>
<keyword evidence="8" id="KW-0770">Synapse</keyword>
<evidence type="ECO:0000256" key="2">
    <source>
        <dbReference type="ARBA" id="ARBA00004624"/>
    </source>
</evidence>
<dbReference type="CDD" id="cd06741">
    <property type="entry name" value="PDZ2_FL-whirlin"/>
    <property type="match status" value="1"/>
</dbReference>
<dbReference type="CDD" id="cd07357">
    <property type="entry name" value="HN_L-whirlin_R2_like"/>
    <property type="match status" value="1"/>
</dbReference>
<feature type="region of interest" description="Disordered" evidence="14">
    <location>
        <begin position="462"/>
        <end position="482"/>
    </location>
</feature>
<evidence type="ECO:0000256" key="3">
    <source>
        <dbReference type="ARBA" id="ARBA00004645"/>
    </source>
</evidence>
<dbReference type="GO" id="GO:0032420">
    <property type="term" value="C:stereocilium"/>
    <property type="evidence" value="ECO:0007669"/>
    <property type="project" value="UniProtKB-SubCell"/>
</dbReference>
<feature type="compositionally biased region" description="Basic and acidic residues" evidence="14">
    <location>
        <begin position="652"/>
        <end position="667"/>
    </location>
</feature>
<evidence type="ECO:0000256" key="7">
    <source>
        <dbReference type="ARBA" id="ARBA00022740"/>
    </source>
</evidence>
<feature type="compositionally biased region" description="Basic and acidic residues" evidence="14">
    <location>
        <begin position="877"/>
        <end position="912"/>
    </location>
</feature>
<keyword evidence="4" id="KW-0963">Cytoplasm</keyword>